<feature type="domain" description="Agglutinin C-terminal" evidence="1">
    <location>
        <begin position="233"/>
        <end position="328"/>
    </location>
</feature>
<dbReference type="InterPro" id="IPR038765">
    <property type="entry name" value="Papain-like_cys_pep_sf"/>
</dbReference>
<name>L0DIK1_SINAD</name>
<dbReference type="OrthoDB" id="6975027at2"/>
<dbReference type="EMBL" id="CP003364">
    <property type="protein sequence ID" value="AGA28471.1"/>
    <property type="molecule type" value="Genomic_DNA"/>
</dbReference>
<evidence type="ECO:0000313" key="3">
    <source>
        <dbReference type="Proteomes" id="UP000010798"/>
    </source>
</evidence>
<proteinExistence type="predicted"/>
<dbReference type="AlphaFoldDB" id="L0DIK1"/>
<dbReference type="KEGG" id="saci:Sinac_4272"/>
<sequence>MDEILVEVRNNVAQPRPARVVEPWDRKDRPQVPEPTTAQRLGITPRFSDPIPLSAIDPNVPYLIVDEYDRILCPDNYGQSYWDYMFFGKFEDYAGYVLGTQFSMNPLAGYAALHLGPPHSQVALYAYGSSTKYEYLIYGQPGYAKSPIARMKAVNSSGDHFNLRYEIAGGDMYLCCDAASWNWAYVGNTTYRRIPLTARKFYLRKADLFTLFRETWPSADINEMSFRNLDDEYELVHAAKASQIYNNSGLGNFRYVKEVFDCDDFGYVMKAAASKQAYDDNRAAGGAVVRPYALGFVWGISGPYSHVANVFVDYTGTVKILEPQSGRIVDGKDWQYDSNHKYKPYFICL</sequence>
<protein>
    <recommendedName>
        <fullName evidence="1">Agglutinin C-terminal domain-containing protein</fullName>
    </recommendedName>
</protein>
<evidence type="ECO:0000313" key="2">
    <source>
        <dbReference type="EMBL" id="AGA28471.1"/>
    </source>
</evidence>
<dbReference type="RefSeq" id="WP_015247597.1">
    <property type="nucleotide sequence ID" value="NC_019892.1"/>
</dbReference>
<dbReference type="eggNOG" id="ENOG50342GW">
    <property type="taxonomic scope" value="Bacteria"/>
</dbReference>
<dbReference type="Proteomes" id="UP000010798">
    <property type="component" value="Chromosome"/>
</dbReference>
<organism evidence="2 3">
    <name type="scientific">Singulisphaera acidiphila (strain ATCC BAA-1392 / DSM 18658 / VKM B-2454 / MOB10)</name>
    <dbReference type="NCBI Taxonomy" id="886293"/>
    <lineage>
        <taxon>Bacteria</taxon>
        <taxon>Pseudomonadati</taxon>
        <taxon>Planctomycetota</taxon>
        <taxon>Planctomycetia</taxon>
        <taxon>Isosphaerales</taxon>
        <taxon>Isosphaeraceae</taxon>
        <taxon>Singulisphaera</taxon>
    </lineage>
</organism>
<evidence type="ECO:0000259" key="1">
    <source>
        <dbReference type="Pfam" id="PF18021"/>
    </source>
</evidence>
<accession>L0DIK1</accession>
<dbReference type="InterPro" id="IPR040600">
    <property type="entry name" value="Agglutinin_C"/>
</dbReference>
<dbReference type="Pfam" id="PF18021">
    <property type="entry name" value="Agglutinin_C"/>
    <property type="match status" value="1"/>
</dbReference>
<keyword evidence="3" id="KW-1185">Reference proteome</keyword>
<dbReference type="HOGENOM" id="CLU_794310_0_0_0"/>
<dbReference type="SUPFAM" id="SSF54001">
    <property type="entry name" value="Cysteine proteinases"/>
    <property type="match status" value="1"/>
</dbReference>
<dbReference type="Gene3D" id="3.30.460.70">
    <property type="match status" value="1"/>
</dbReference>
<reference evidence="2 3" key="1">
    <citation type="submission" date="2012-02" db="EMBL/GenBank/DDBJ databases">
        <title>Complete sequence of chromosome of Singulisphaera acidiphila DSM 18658.</title>
        <authorList>
            <consortium name="US DOE Joint Genome Institute (JGI-PGF)"/>
            <person name="Lucas S."/>
            <person name="Copeland A."/>
            <person name="Lapidus A."/>
            <person name="Glavina del Rio T."/>
            <person name="Dalin E."/>
            <person name="Tice H."/>
            <person name="Bruce D."/>
            <person name="Goodwin L."/>
            <person name="Pitluck S."/>
            <person name="Peters L."/>
            <person name="Ovchinnikova G."/>
            <person name="Chertkov O."/>
            <person name="Kyrpides N."/>
            <person name="Mavromatis K."/>
            <person name="Ivanova N."/>
            <person name="Brettin T."/>
            <person name="Detter J.C."/>
            <person name="Han C."/>
            <person name="Larimer F."/>
            <person name="Land M."/>
            <person name="Hauser L."/>
            <person name="Markowitz V."/>
            <person name="Cheng J.-F."/>
            <person name="Hugenholtz P."/>
            <person name="Woyke T."/>
            <person name="Wu D."/>
            <person name="Tindall B."/>
            <person name="Pomrenke H."/>
            <person name="Brambilla E."/>
            <person name="Klenk H.-P."/>
            <person name="Eisen J.A."/>
        </authorList>
    </citation>
    <scope>NUCLEOTIDE SEQUENCE [LARGE SCALE GENOMIC DNA]</scope>
    <source>
        <strain evidence="3">ATCC BAA-1392 / DSM 18658 / VKM B-2454 / MOB10</strain>
    </source>
</reference>
<gene>
    <name evidence="2" type="ordered locus">Sinac_4272</name>
</gene>